<dbReference type="EMBL" id="MFJA01000013">
    <property type="protein sequence ID" value="OGG03726.1"/>
    <property type="molecule type" value="Genomic_DNA"/>
</dbReference>
<keyword evidence="1" id="KW-0732">Signal</keyword>
<evidence type="ECO:0000256" key="1">
    <source>
        <dbReference type="SAM" id="SignalP"/>
    </source>
</evidence>
<evidence type="ECO:0000313" key="3">
    <source>
        <dbReference type="Proteomes" id="UP000176665"/>
    </source>
</evidence>
<feature type="chain" id="PRO_5009522637" evidence="1">
    <location>
        <begin position="26"/>
        <end position="244"/>
    </location>
</feature>
<evidence type="ECO:0000313" key="2">
    <source>
        <dbReference type="EMBL" id="OGG03726.1"/>
    </source>
</evidence>
<gene>
    <name evidence="2" type="ORF">A2W14_05035</name>
</gene>
<proteinExistence type="predicted"/>
<dbReference type="Proteomes" id="UP000176665">
    <property type="component" value="Unassembled WGS sequence"/>
</dbReference>
<sequence length="244" mass="26761">MKIFLFTLFSLLFFTFYFNPHPIGAQTMTSPNYTIEGGNFNVTAGSKSSANYRLVDLVGQTSAQIFSSKGFLLQSGFLNKAAGTSLNFTISPMSVNFGLLTPNQSVYKNITLTVGSGNFPGYSVTTSQNQPLTTEAGAQIPDTLCDALKNRLCNINKSSQWKEKQSYGFGFNIKGQTVPKDFNKEENYRPFSSLSKKESAVLIMESAEKKVSHTAAIKLKLHVSPQQSVGIYQNQLNFTLSPGI</sequence>
<feature type="signal peptide" evidence="1">
    <location>
        <begin position="1"/>
        <end position="25"/>
    </location>
</feature>
<dbReference type="AlphaFoldDB" id="A0A1F5YUF0"/>
<accession>A0A1F5YUF0</accession>
<reference evidence="2 3" key="1">
    <citation type="journal article" date="2016" name="Nat. Commun.">
        <title>Thousands of microbial genomes shed light on interconnected biogeochemical processes in an aquifer system.</title>
        <authorList>
            <person name="Anantharaman K."/>
            <person name="Brown C.T."/>
            <person name="Hug L.A."/>
            <person name="Sharon I."/>
            <person name="Castelle C.J."/>
            <person name="Probst A.J."/>
            <person name="Thomas B.C."/>
            <person name="Singh A."/>
            <person name="Wilkins M.J."/>
            <person name="Karaoz U."/>
            <person name="Brodie E.L."/>
            <person name="Williams K.H."/>
            <person name="Hubbard S.S."/>
            <person name="Banfield J.F."/>
        </authorList>
    </citation>
    <scope>NUCLEOTIDE SEQUENCE [LARGE SCALE GENOMIC DNA]</scope>
</reference>
<comment type="caution">
    <text evidence="2">The sequence shown here is derived from an EMBL/GenBank/DDBJ whole genome shotgun (WGS) entry which is preliminary data.</text>
</comment>
<organism evidence="2 3">
    <name type="scientific">Candidatus Gottesmanbacteria bacterium RBG_16_37_8</name>
    <dbReference type="NCBI Taxonomy" id="1798371"/>
    <lineage>
        <taxon>Bacteria</taxon>
        <taxon>Candidatus Gottesmaniibacteriota</taxon>
    </lineage>
</organism>
<protein>
    <submittedName>
        <fullName evidence="2">Uncharacterized protein</fullName>
    </submittedName>
</protein>
<name>A0A1F5YUF0_9BACT</name>
<dbReference type="STRING" id="1798371.A2W14_05035"/>